<accession>A0A1B1DXU1</accession>
<evidence type="ECO:0000259" key="2">
    <source>
        <dbReference type="PROSITE" id="PS50011"/>
    </source>
</evidence>
<dbReference type="SUPFAM" id="SSF56112">
    <property type="entry name" value="Protein kinase-like (PK-like)"/>
    <property type="match status" value="1"/>
</dbReference>
<organism evidence="3 4">
    <name type="scientific">Plasmodium coatneyi</name>
    <dbReference type="NCBI Taxonomy" id="208452"/>
    <lineage>
        <taxon>Eukaryota</taxon>
        <taxon>Sar</taxon>
        <taxon>Alveolata</taxon>
        <taxon>Apicomplexa</taxon>
        <taxon>Aconoidasida</taxon>
        <taxon>Haemosporida</taxon>
        <taxon>Plasmodiidae</taxon>
        <taxon>Plasmodium</taxon>
    </lineage>
</organism>
<name>A0A1B1DXU1_9APIC</name>
<dbReference type="GO" id="GO:0044773">
    <property type="term" value="P:mitotic DNA damage checkpoint signaling"/>
    <property type="evidence" value="ECO:0007669"/>
    <property type="project" value="TreeGrafter"/>
</dbReference>
<dbReference type="PANTHER" id="PTHR44167">
    <property type="entry name" value="OVARIAN-SPECIFIC SERINE/THREONINE-PROTEIN KINASE LOK-RELATED"/>
    <property type="match status" value="1"/>
</dbReference>
<keyword evidence="3" id="KW-0723">Serine/threonine-protein kinase</keyword>
<dbReference type="AlphaFoldDB" id="A0A1B1DXU1"/>
<dbReference type="PROSITE" id="PS50011">
    <property type="entry name" value="PROTEIN_KINASE_DOM"/>
    <property type="match status" value="1"/>
</dbReference>
<dbReference type="GO" id="GO:0005634">
    <property type="term" value="C:nucleus"/>
    <property type="evidence" value="ECO:0007669"/>
    <property type="project" value="TreeGrafter"/>
</dbReference>
<dbReference type="PANTHER" id="PTHR44167:SF24">
    <property type="entry name" value="SERINE_THREONINE-PROTEIN KINASE CHK2"/>
    <property type="match status" value="1"/>
</dbReference>
<dbReference type="OrthoDB" id="4062651at2759"/>
<dbReference type="RefSeq" id="XP_019914297.1">
    <property type="nucleotide sequence ID" value="XM_020058440.1"/>
</dbReference>
<keyword evidence="4" id="KW-1185">Reference proteome</keyword>
<feature type="region of interest" description="Disordered" evidence="1">
    <location>
        <begin position="72"/>
        <end position="91"/>
    </location>
</feature>
<dbReference type="PROSITE" id="PS00108">
    <property type="entry name" value="PROTEIN_KINASE_ST"/>
    <property type="match status" value="1"/>
</dbReference>
<keyword evidence="3" id="KW-0418">Kinase</keyword>
<dbReference type="InterPro" id="IPR011009">
    <property type="entry name" value="Kinase-like_dom_sf"/>
</dbReference>
<evidence type="ECO:0000313" key="4">
    <source>
        <dbReference type="Proteomes" id="UP000092716"/>
    </source>
</evidence>
<dbReference type="GO" id="GO:0004674">
    <property type="term" value="F:protein serine/threonine kinase activity"/>
    <property type="evidence" value="ECO:0007669"/>
    <property type="project" value="UniProtKB-KW"/>
</dbReference>
<evidence type="ECO:0000256" key="1">
    <source>
        <dbReference type="SAM" id="MobiDB-lite"/>
    </source>
</evidence>
<dbReference type="InterPro" id="IPR000719">
    <property type="entry name" value="Prot_kinase_dom"/>
</dbReference>
<protein>
    <submittedName>
        <fullName evidence="3">Serine/threonine protein kinase</fullName>
    </submittedName>
</protein>
<keyword evidence="3" id="KW-0808">Transferase</keyword>
<dbReference type="SMART" id="SM00220">
    <property type="entry name" value="S_TKc"/>
    <property type="match status" value="1"/>
</dbReference>
<reference evidence="4" key="1">
    <citation type="submission" date="2016-06" db="EMBL/GenBank/DDBJ databases">
        <title>First high quality genome sequence of Plasmodium coatneyi using continuous long reads from single molecule, real-time sequencing.</title>
        <authorList>
            <person name="Chien J.-T."/>
            <person name="Pakala S.B."/>
            <person name="Geraldo J.A."/>
            <person name="Lapp S.A."/>
            <person name="Barnwell J.W."/>
            <person name="Kissinger J.C."/>
            <person name="Galinski M.R."/>
            <person name="Humphrey J.C."/>
        </authorList>
    </citation>
    <scope>NUCLEOTIDE SEQUENCE [LARGE SCALE GENOMIC DNA]</scope>
    <source>
        <strain evidence="4">Hackeri</strain>
    </source>
</reference>
<dbReference type="KEGG" id="pcot:PCOAH_00016310"/>
<feature type="compositionally biased region" description="Basic and acidic residues" evidence="1">
    <location>
        <begin position="39"/>
        <end position="52"/>
    </location>
</feature>
<dbReference type="EMBL" id="CP016245">
    <property type="protein sequence ID" value="ANQ07602.1"/>
    <property type="molecule type" value="Genomic_DNA"/>
</dbReference>
<evidence type="ECO:0000313" key="3">
    <source>
        <dbReference type="EMBL" id="ANQ07602.1"/>
    </source>
</evidence>
<dbReference type="Proteomes" id="UP000092716">
    <property type="component" value="Chromosome 7"/>
</dbReference>
<feature type="domain" description="Protein kinase" evidence="2">
    <location>
        <begin position="176"/>
        <end position="507"/>
    </location>
</feature>
<feature type="region of interest" description="Disordered" evidence="1">
    <location>
        <begin position="15"/>
        <end position="56"/>
    </location>
</feature>
<sequence length="522" mass="60784">MSIYLKRGTSRPHLSDVPLDFFKRENKNGQGGRNASLSDTHEQGERPTDIKGKKNTLPFFAKSTNGEVIQMGRDKMGGRGCASAKGITKKGERKFRGKSQKKVASADACLEGKIFTIPSYDFVKVIRKARRGDVGDEHNSEVTFEAVSASAHVSSGHTLPTSIPREWEKSLLLRQIEGEKVPTENPFEKVTKWEVTMCWKKHRKINIAFVERHKRKNGKTVFTKKVKKIYLSPKESTFSPFMDKYVRYEDVVKLERHLTRYMTHKNIVVMESFFCVNDEIQVEWPWKVHAASNSMKQYTEWSKREKKKKKHTYVYPEYLLGEIMRQLLTVCHYLDEQQIFHSDIKPSNILVKNVKKKNMNKIYFCTRDKKWYLQKRGTILKKKIMIKLIDFEYAQKIFQGKVNVGGTTSLFKPLEDFKMGRIHASPKIVWTLGITLFILSTGAHPFSRINNDMHIWYVLQDKGFDVCRRFSRYPFMSSSLKDLLTHMLQVDFARRATLPELFLHPFVLFGETAWRSGKTKRP</sequence>
<dbReference type="InterPro" id="IPR008271">
    <property type="entry name" value="Ser/Thr_kinase_AS"/>
</dbReference>
<dbReference type="GO" id="GO:0005737">
    <property type="term" value="C:cytoplasm"/>
    <property type="evidence" value="ECO:0007669"/>
    <property type="project" value="TreeGrafter"/>
</dbReference>
<dbReference type="GeneID" id="30908357"/>
<gene>
    <name evidence="3" type="ORF">PCOAH_00016310</name>
</gene>
<dbReference type="Gene3D" id="1.10.510.10">
    <property type="entry name" value="Transferase(Phosphotransferase) domain 1"/>
    <property type="match status" value="1"/>
</dbReference>
<dbReference type="VEuPathDB" id="PlasmoDB:PCOAH_00016310"/>
<proteinExistence type="predicted"/>
<dbReference type="GO" id="GO:0005524">
    <property type="term" value="F:ATP binding"/>
    <property type="evidence" value="ECO:0007669"/>
    <property type="project" value="InterPro"/>
</dbReference>
<dbReference type="Pfam" id="PF00069">
    <property type="entry name" value="Pkinase"/>
    <property type="match status" value="1"/>
</dbReference>